<evidence type="ECO:0000313" key="2">
    <source>
        <dbReference type="EMBL" id="EAY05042.1"/>
    </source>
</evidence>
<feature type="region of interest" description="Disordered" evidence="1">
    <location>
        <begin position="172"/>
        <end position="219"/>
    </location>
</feature>
<protein>
    <recommendedName>
        <fullName evidence="4">BRCT domain-containing protein</fullName>
    </recommendedName>
</protein>
<evidence type="ECO:0000313" key="3">
    <source>
        <dbReference type="Proteomes" id="UP000001542"/>
    </source>
</evidence>
<feature type="compositionally biased region" description="Basic and acidic residues" evidence="1">
    <location>
        <begin position="415"/>
        <end position="440"/>
    </location>
</feature>
<dbReference type="AlphaFoldDB" id="A2EQJ5"/>
<feature type="region of interest" description="Disordered" evidence="1">
    <location>
        <begin position="371"/>
        <end position="497"/>
    </location>
</feature>
<name>A2EQJ5_TRIV3</name>
<dbReference type="InParanoid" id="A2EQJ5"/>
<evidence type="ECO:0008006" key="4">
    <source>
        <dbReference type="Google" id="ProtNLM"/>
    </source>
</evidence>
<feature type="compositionally biased region" description="Polar residues" evidence="1">
    <location>
        <begin position="329"/>
        <end position="338"/>
    </location>
</feature>
<dbReference type="EMBL" id="DS113458">
    <property type="protein sequence ID" value="EAY05042.1"/>
    <property type="molecule type" value="Genomic_DNA"/>
</dbReference>
<feature type="compositionally biased region" description="Basic and acidic residues" evidence="1">
    <location>
        <begin position="265"/>
        <end position="290"/>
    </location>
</feature>
<organism evidence="2 3">
    <name type="scientific">Trichomonas vaginalis (strain ATCC PRA-98 / G3)</name>
    <dbReference type="NCBI Taxonomy" id="412133"/>
    <lineage>
        <taxon>Eukaryota</taxon>
        <taxon>Metamonada</taxon>
        <taxon>Parabasalia</taxon>
        <taxon>Trichomonadida</taxon>
        <taxon>Trichomonadidae</taxon>
        <taxon>Trichomonas</taxon>
    </lineage>
</organism>
<dbReference type="KEGG" id="tva:4762907"/>
<feature type="region of interest" description="Disordered" evidence="1">
    <location>
        <begin position="249"/>
        <end position="338"/>
    </location>
</feature>
<dbReference type="VEuPathDB" id="TrichDB:TVAG_191390"/>
<dbReference type="VEuPathDB" id="TrichDB:TVAGG3_0976360"/>
<sequence length="529" mass="59908">MLPQKSILLKQSLSLKDRSRIQNLIYEKLPGYRSTNEDAQDVILHVAPFLEILTGKQFEKLTITPFGFEQMIKQNLPLISSKLEHKNYINLSLFHKKVSVDELEDNKASIAYLIKCMGGIIVKDSEADIIVKTKPEDTPDSIEVSTAYINYIANEPIYIDFAKFKHSQQKDDYSSDKSVSLPKKTRRKPKLDKSSANSKFINSKFENTNGTNNNTEEKKPPTILELFEQERQLSQKNPSLKEENKISYSHLPLSQLPPTLSQTKPSHDKNKIDHQKEKKVQEKPPHKEPIPAKPTLILTNDYLSQKSSTPSQKSVTSSMRSATSSQRSGNLSQRSANSSQKLLSSYSVFSQIEESNAQSNDRVKKTLREMIDGPSQATKQKELSLSQTQKKKQPKKAQKDKNPTKQLTLNLVPQEVKKKEPPKVESPKIRKEIKEKKEDSGSSSSILAMIDDLKNYRTNSSDSSDDSSHTSIPYDLVRRFSQVPVKDDYSDDDDGSRTLTYDEGVIKNSQTYNEAGEDFLLKSIFGNSN</sequence>
<feature type="compositionally biased region" description="Polar residues" evidence="1">
    <location>
        <begin position="194"/>
        <end position="205"/>
    </location>
</feature>
<dbReference type="RefSeq" id="XP_001317265.1">
    <property type="nucleotide sequence ID" value="XM_001317230.1"/>
</dbReference>
<accession>A2EQJ5</accession>
<evidence type="ECO:0000256" key="1">
    <source>
        <dbReference type="SAM" id="MobiDB-lite"/>
    </source>
</evidence>
<reference evidence="2" key="2">
    <citation type="journal article" date="2007" name="Science">
        <title>Draft genome sequence of the sexually transmitted pathogen Trichomonas vaginalis.</title>
        <authorList>
            <person name="Carlton J.M."/>
            <person name="Hirt R.P."/>
            <person name="Silva J.C."/>
            <person name="Delcher A.L."/>
            <person name="Schatz M."/>
            <person name="Zhao Q."/>
            <person name="Wortman J.R."/>
            <person name="Bidwell S.L."/>
            <person name="Alsmark U.C.M."/>
            <person name="Besteiro S."/>
            <person name="Sicheritz-Ponten T."/>
            <person name="Noel C.J."/>
            <person name="Dacks J.B."/>
            <person name="Foster P.G."/>
            <person name="Simillion C."/>
            <person name="Van de Peer Y."/>
            <person name="Miranda-Saavedra D."/>
            <person name="Barton G.J."/>
            <person name="Westrop G.D."/>
            <person name="Mueller S."/>
            <person name="Dessi D."/>
            <person name="Fiori P.L."/>
            <person name="Ren Q."/>
            <person name="Paulsen I."/>
            <person name="Zhang H."/>
            <person name="Bastida-Corcuera F.D."/>
            <person name="Simoes-Barbosa A."/>
            <person name="Brown M.T."/>
            <person name="Hayes R.D."/>
            <person name="Mukherjee M."/>
            <person name="Okumura C.Y."/>
            <person name="Schneider R."/>
            <person name="Smith A.J."/>
            <person name="Vanacova S."/>
            <person name="Villalvazo M."/>
            <person name="Haas B.J."/>
            <person name="Pertea M."/>
            <person name="Feldblyum T.V."/>
            <person name="Utterback T.R."/>
            <person name="Shu C.L."/>
            <person name="Osoegawa K."/>
            <person name="de Jong P.J."/>
            <person name="Hrdy I."/>
            <person name="Horvathova L."/>
            <person name="Zubacova Z."/>
            <person name="Dolezal P."/>
            <person name="Malik S.B."/>
            <person name="Logsdon J.M. Jr."/>
            <person name="Henze K."/>
            <person name="Gupta A."/>
            <person name="Wang C.C."/>
            <person name="Dunne R.L."/>
            <person name="Upcroft J.A."/>
            <person name="Upcroft P."/>
            <person name="White O."/>
            <person name="Salzberg S.L."/>
            <person name="Tang P."/>
            <person name="Chiu C.-H."/>
            <person name="Lee Y.-S."/>
            <person name="Embley T.M."/>
            <person name="Coombs G.H."/>
            <person name="Mottram J.C."/>
            <person name="Tachezy J."/>
            <person name="Fraser-Liggett C.M."/>
            <person name="Johnson P.J."/>
        </authorList>
    </citation>
    <scope>NUCLEOTIDE SEQUENCE [LARGE SCALE GENOMIC DNA]</scope>
    <source>
        <strain evidence="2">G3</strain>
    </source>
</reference>
<keyword evidence="3" id="KW-1185">Reference proteome</keyword>
<dbReference type="Proteomes" id="UP000001542">
    <property type="component" value="Unassembled WGS sequence"/>
</dbReference>
<reference evidence="2" key="1">
    <citation type="submission" date="2006-10" db="EMBL/GenBank/DDBJ databases">
        <authorList>
            <person name="Amadeo P."/>
            <person name="Zhao Q."/>
            <person name="Wortman J."/>
            <person name="Fraser-Liggett C."/>
            <person name="Carlton J."/>
        </authorList>
    </citation>
    <scope>NUCLEOTIDE SEQUENCE</scope>
    <source>
        <strain evidence="2">G3</strain>
    </source>
</reference>
<feature type="compositionally biased region" description="Low complexity" evidence="1">
    <location>
        <begin position="304"/>
        <end position="328"/>
    </location>
</feature>
<proteinExistence type="predicted"/>
<gene>
    <name evidence="2" type="ORF">TVAG_191390</name>
</gene>
<feature type="compositionally biased region" description="Low complexity" evidence="1">
    <location>
        <begin position="251"/>
        <end position="263"/>
    </location>
</feature>